<accession>A0A1J5T0Y1</accession>
<dbReference type="Gene3D" id="3.40.50.2300">
    <property type="match status" value="1"/>
</dbReference>
<gene>
    <name evidence="1" type="ORF">GALL_119970</name>
</gene>
<dbReference type="PANTHER" id="PTHR35271">
    <property type="entry name" value="ABC TRANSPORTER, SUBSTRATE-BINDING LIPOPROTEIN-RELATED"/>
    <property type="match status" value="1"/>
</dbReference>
<proteinExistence type="predicted"/>
<sequence length="327" mass="36325">MRLTLTPTNFKNLDKADSQLPPFVRCWKICCSLIFLLCLPPFAFGADELRVLVVLSESTTPYQTFAKTFRQNLSSNVHVSVLEHPEDFSANDLPADLIVTVGVKATERMMDKPIPVLAVMVPSATYFDLLEKQTRVKQISAIYIDQPLSRQVALLSAALPERRRVGVLYSAESQINLKELRIELDKQGYKLVAKKVQSDETLSSDLKDVLEHSDVLLAIPDSSIFNSSYIRNILLSSYRQRIPLVGLSQAYVNAGALCAIFSTPEQLAAQTSDATNVFAQTRHLPAPQPPALFTVAVNKEVARTLDVTTKSPDLLHMQIENEGGVRR</sequence>
<dbReference type="PANTHER" id="PTHR35271:SF1">
    <property type="entry name" value="ABC TRANSPORTER, SUBSTRATE-BINDING LIPOPROTEIN"/>
    <property type="match status" value="1"/>
</dbReference>
<protein>
    <submittedName>
        <fullName evidence="1">ABC transporter substrate binding protein</fullName>
    </submittedName>
</protein>
<reference evidence="1" key="1">
    <citation type="submission" date="2016-10" db="EMBL/GenBank/DDBJ databases">
        <title>Sequence of Gallionella enrichment culture.</title>
        <authorList>
            <person name="Poehlein A."/>
            <person name="Muehling M."/>
            <person name="Daniel R."/>
        </authorList>
    </citation>
    <scope>NUCLEOTIDE SEQUENCE</scope>
</reference>
<dbReference type="Pfam" id="PF04392">
    <property type="entry name" value="ABC_sub_bind"/>
    <property type="match status" value="1"/>
</dbReference>
<dbReference type="AlphaFoldDB" id="A0A1J5T0Y1"/>
<comment type="caution">
    <text evidence="1">The sequence shown here is derived from an EMBL/GenBank/DDBJ whole genome shotgun (WGS) entry which is preliminary data.</text>
</comment>
<organism evidence="1">
    <name type="scientific">mine drainage metagenome</name>
    <dbReference type="NCBI Taxonomy" id="410659"/>
    <lineage>
        <taxon>unclassified sequences</taxon>
        <taxon>metagenomes</taxon>
        <taxon>ecological metagenomes</taxon>
    </lineage>
</organism>
<dbReference type="InterPro" id="IPR007487">
    <property type="entry name" value="ABC_transpt-TYRBP-like"/>
</dbReference>
<name>A0A1J5T0Y1_9ZZZZ</name>
<evidence type="ECO:0000313" key="1">
    <source>
        <dbReference type="EMBL" id="OIR05870.1"/>
    </source>
</evidence>
<dbReference type="EMBL" id="MLJW01000047">
    <property type="protein sequence ID" value="OIR05870.1"/>
    <property type="molecule type" value="Genomic_DNA"/>
</dbReference>